<keyword evidence="3" id="KW-0479">Metal-binding</keyword>
<dbReference type="OrthoDB" id="9809185at2"/>
<dbReference type="SUPFAM" id="SSF51735">
    <property type="entry name" value="NAD(P)-binding Rossmann-fold domains"/>
    <property type="match status" value="1"/>
</dbReference>
<gene>
    <name evidence="7" type="ORF">FE263_04045</name>
</gene>
<feature type="domain" description="Enoyl reductase (ER)" evidence="6">
    <location>
        <begin position="7"/>
        <end position="353"/>
    </location>
</feature>
<dbReference type="InterPro" id="IPR020843">
    <property type="entry name" value="ER"/>
</dbReference>
<protein>
    <submittedName>
        <fullName evidence="7">Zinc-binding dehydrogenase</fullName>
    </submittedName>
</protein>
<evidence type="ECO:0000256" key="2">
    <source>
        <dbReference type="ARBA" id="ARBA00008072"/>
    </source>
</evidence>
<dbReference type="InterPro" id="IPR011032">
    <property type="entry name" value="GroES-like_sf"/>
</dbReference>
<dbReference type="Gene3D" id="3.90.180.10">
    <property type="entry name" value="Medium-chain alcohol dehydrogenases, catalytic domain"/>
    <property type="match status" value="1"/>
</dbReference>
<evidence type="ECO:0000259" key="6">
    <source>
        <dbReference type="SMART" id="SM00829"/>
    </source>
</evidence>
<dbReference type="InterPro" id="IPR013154">
    <property type="entry name" value="ADH-like_N"/>
</dbReference>
<dbReference type="PANTHER" id="PTHR43161:SF23">
    <property type="entry name" value="(R,R)-BUTANEDIOL DEHYDROGENASE-RELATED"/>
    <property type="match status" value="1"/>
</dbReference>
<evidence type="ECO:0000256" key="1">
    <source>
        <dbReference type="ARBA" id="ARBA00001947"/>
    </source>
</evidence>
<sequence length="361" mass="37814">MQAVRFHTKRDIRVETIAAPEGELKPHEALIEPLLCGICGTDLHEFIAGPIVTPIEPNKLTGATLPQILGHEFSARVVRVGSEVTHVGPGDRVSIQPLMAPDDDFYAKRGLLHLSETLGVIGLSAAWGGMGEQAVVDARNVIAIPRTLSDAQGALVEPAAVAVYAIDRSRLRAGGSVLISGAGPIGALAVLAAKAAGASVIIVSERNPERLAKAAALCPGVVPVNPDQADVAEVARQHSEGGAGVDAALECVGAEASLNACAKAVRRQGVVVQVGLHTRLAQVDPMLWALKDISIEATWCYPVQIWPRIVAMIESGSFPVEKVVTAEIGMNDVVAKGFEALLDPSGRDLKILVRVNEAQPS</sequence>
<dbReference type="SUPFAM" id="SSF50129">
    <property type="entry name" value="GroES-like"/>
    <property type="match status" value="1"/>
</dbReference>
<evidence type="ECO:0000313" key="7">
    <source>
        <dbReference type="EMBL" id="TLU74364.1"/>
    </source>
</evidence>
<comment type="cofactor">
    <cofactor evidence="1">
        <name>Zn(2+)</name>
        <dbReference type="ChEBI" id="CHEBI:29105"/>
    </cofactor>
</comment>
<dbReference type="Pfam" id="PF08240">
    <property type="entry name" value="ADH_N"/>
    <property type="match status" value="1"/>
</dbReference>
<comment type="caution">
    <text evidence="7">The sequence shown here is derived from an EMBL/GenBank/DDBJ whole genome shotgun (WGS) entry which is preliminary data.</text>
</comment>
<evidence type="ECO:0000256" key="4">
    <source>
        <dbReference type="ARBA" id="ARBA00022833"/>
    </source>
</evidence>
<dbReference type="InterPro" id="IPR013149">
    <property type="entry name" value="ADH-like_C"/>
</dbReference>
<dbReference type="GO" id="GO:0005737">
    <property type="term" value="C:cytoplasm"/>
    <property type="evidence" value="ECO:0007669"/>
    <property type="project" value="TreeGrafter"/>
</dbReference>
<dbReference type="Pfam" id="PF00107">
    <property type="entry name" value="ADH_zinc_N"/>
    <property type="match status" value="1"/>
</dbReference>
<dbReference type="Gene3D" id="3.40.50.720">
    <property type="entry name" value="NAD(P)-binding Rossmann-like Domain"/>
    <property type="match status" value="1"/>
</dbReference>
<dbReference type="GO" id="GO:0000721">
    <property type="term" value="F:(R,R)-butanediol dehydrogenase activity"/>
    <property type="evidence" value="ECO:0007669"/>
    <property type="project" value="TreeGrafter"/>
</dbReference>
<evidence type="ECO:0000256" key="5">
    <source>
        <dbReference type="ARBA" id="ARBA00023002"/>
    </source>
</evidence>
<dbReference type="SMART" id="SM00829">
    <property type="entry name" value="PKS_ER"/>
    <property type="match status" value="1"/>
</dbReference>
<name>A0A5R9J9R8_9PROT</name>
<dbReference type="AlphaFoldDB" id="A0A5R9J9R8"/>
<dbReference type="RefSeq" id="WP_138324615.1">
    <property type="nucleotide sequence ID" value="NZ_VCDI01000001.1"/>
</dbReference>
<dbReference type="PANTHER" id="PTHR43161">
    <property type="entry name" value="SORBITOL DEHYDROGENASE"/>
    <property type="match status" value="1"/>
</dbReference>
<keyword evidence="8" id="KW-1185">Reference proteome</keyword>
<keyword evidence="4" id="KW-0862">Zinc</keyword>
<accession>A0A5R9J9R8</accession>
<keyword evidence="5" id="KW-0560">Oxidoreductase</keyword>
<organism evidence="7 8">
    <name type="scientific">Lichenicoccus roseus</name>
    <dbReference type="NCBI Taxonomy" id="2683649"/>
    <lineage>
        <taxon>Bacteria</taxon>
        <taxon>Pseudomonadati</taxon>
        <taxon>Pseudomonadota</taxon>
        <taxon>Alphaproteobacteria</taxon>
        <taxon>Acetobacterales</taxon>
        <taxon>Acetobacteraceae</taxon>
        <taxon>Lichenicoccus</taxon>
    </lineage>
</organism>
<evidence type="ECO:0000256" key="3">
    <source>
        <dbReference type="ARBA" id="ARBA00022723"/>
    </source>
</evidence>
<dbReference type="GO" id="GO:0034079">
    <property type="term" value="P:butanediol biosynthetic process"/>
    <property type="evidence" value="ECO:0007669"/>
    <property type="project" value="TreeGrafter"/>
</dbReference>
<dbReference type="Proteomes" id="UP000305654">
    <property type="component" value="Unassembled WGS sequence"/>
</dbReference>
<dbReference type="GO" id="GO:0046872">
    <property type="term" value="F:metal ion binding"/>
    <property type="evidence" value="ECO:0007669"/>
    <property type="project" value="UniProtKB-KW"/>
</dbReference>
<reference evidence="7 8" key="1">
    <citation type="submission" date="2019-05" db="EMBL/GenBank/DDBJ databases">
        <authorList>
            <person name="Pankratov T."/>
            <person name="Grouzdev D."/>
        </authorList>
    </citation>
    <scope>NUCLEOTIDE SEQUENCE [LARGE SCALE GENOMIC DNA]</scope>
    <source>
        <strain evidence="7 8">KEBCLARHB70R</strain>
    </source>
</reference>
<comment type="similarity">
    <text evidence="2">Belongs to the zinc-containing alcohol dehydrogenase family.</text>
</comment>
<dbReference type="InterPro" id="IPR036291">
    <property type="entry name" value="NAD(P)-bd_dom_sf"/>
</dbReference>
<evidence type="ECO:0000313" key="8">
    <source>
        <dbReference type="Proteomes" id="UP000305654"/>
    </source>
</evidence>
<dbReference type="EMBL" id="VCDI01000001">
    <property type="protein sequence ID" value="TLU74364.1"/>
    <property type="molecule type" value="Genomic_DNA"/>
</dbReference>
<proteinExistence type="inferred from homology"/>